<keyword evidence="3 5" id="KW-0808">Transferase</keyword>
<dbReference type="GO" id="GO:0016757">
    <property type="term" value="F:glycosyltransferase activity"/>
    <property type="evidence" value="ECO:0007669"/>
    <property type="project" value="UniProtKB-KW"/>
</dbReference>
<dbReference type="SUPFAM" id="SSF53448">
    <property type="entry name" value="Nucleotide-diphospho-sugar transferases"/>
    <property type="match status" value="1"/>
</dbReference>
<dbReference type="OrthoDB" id="9815829at2"/>
<accession>A0A413F9F5</accession>
<organism evidence="5 6">
    <name type="scientific">Enterocloster asparagiformis</name>
    <dbReference type="NCBI Taxonomy" id="333367"/>
    <lineage>
        <taxon>Bacteria</taxon>
        <taxon>Bacillati</taxon>
        <taxon>Bacillota</taxon>
        <taxon>Clostridia</taxon>
        <taxon>Lachnospirales</taxon>
        <taxon>Lachnospiraceae</taxon>
        <taxon>Enterocloster</taxon>
    </lineage>
</organism>
<gene>
    <name evidence="5" type="ORF">DWV29_21880</name>
</gene>
<reference evidence="5 6" key="1">
    <citation type="submission" date="2018-08" db="EMBL/GenBank/DDBJ databases">
        <title>A genome reference for cultivated species of the human gut microbiota.</title>
        <authorList>
            <person name="Zou Y."/>
            <person name="Xue W."/>
            <person name="Luo G."/>
        </authorList>
    </citation>
    <scope>NUCLEOTIDE SEQUENCE [LARGE SCALE GENOMIC DNA]</scope>
    <source>
        <strain evidence="5 6">AF04-15</strain>
    </source>
</reference>
<proteinExistence type="inferred from homology"/>
<name>A0A413F9F5_9FIRM</name>
<dbReference type="Gene3D" id="3.90.550.10">
    <property type="entry name" value="Spore Coat Polysaccharide Biosynthesis Protein SpsA, Chain A"/>
    <property type="match status" value="1"/>
</dbReference>
<dbReference type="RefSeq" id="WP_024737949.1">
    <property type="nucleotide sequence ID" value="NZ_CABMHH010000294.1"/>
</dbReference>
<comment type="caution">
    <text evidence="5">The sequence shown here is derived from an EMBL/GenBank/DDBJ whole genome shotgun (WGS) entry which is preliminary data.</text>
</comment>
<keyword evidence="2" id="KW-0328">Glycosyltransferase</keyword>
<dbReference type="PANTHER" id="PTHR43685">
    <property type="entry name" value="GLYCOSYLTRANSFERASE"/>
    <property type="match status" value="1"/>
</dbReference>
<evidence type="ECO:0000313" key="6">
    <source>
        <dbReference type="Proteomes" id="UP000283880"/>
    </source>
</evidence>
<dbReference type="Proteomes" id="UP000283880">
    <property type="component" value="Unassembled WGS sequence"/>
</dbReference>
<evidence type="ECO:0000256" key="1">
    <source>
        <dbReference type="ARBA" id="ARBA00006739"/>
    </source>
</evidence>
<dbReference type="EMBL" id="QSBM01000020">
    <property type="protein sequence ID" value="RGX25128.1"/>
    <property type="molecule type" value="Genomic_DNA"/>
</dbReference>
<protein>
    <submittedName>
        <fullName evidence="5">Glycosyltransferase</fullName>
    </submittedName>
</protein>
<evidence type="ECO:0000256" key="3">
    <source>
        <dbReference type="ARBA" id="ARBA00022679"/>
    </source>
</evidence>
<feature type="domain" description="Glycosyltransferase 2-like" evidence="4">
    <location>
        <begin position="6"/>
        <end position="127"/>
    </location>
</feature>
<dbReference type="InterPro" id="IPR001173">
    <property type="entry name" value="Glyco_trans_2-like"/>
</dbReference>
<dbReference type="Pfam" id="PF00535">
    <property type="entry name" value="Glycos_transf_2"/>
    <property type="match status" value="1"/>
</dbReference>
<evidence type="ECO:0000256" key="2">
    <source>
        <dbReference type="ARBA" id="ARBA00022676"/>
    </source>
</evidence>
<evidence type="ECO:0000259" key="4">
    <source>
        <dbReference type="Pfam" id="PF00535"/>
    </source>
</evidence>
<dbReference type="AlphaFoldDB" id="A0A413F9F5"/>
<evidence type="ECO:0000313" key="5">
    <source>
        <dbReference type="EMBL" id="RGX25128.1"/>
    </source>
</evidence>
<dbReference type="InterPro" id="IPR050834">
    <property type="entry name" value="Glycosyltransf_2"/>
</dbReference>
<dbReference type="InterPro" id="IPR029044">
    <property type="entry name" value="Nucleotide-diphossugar_trans"/>
</dbReference>
<dbReference type="PANTHER" id="PTHR43685:SF5">
    <property type="entry name" value="GLYCOSYLTRANSFERASE EPSE-RELATED"/>
    <property type="match status" value="1"/>
</dbReference>
<comment type="similarity">
    <text evidence="1">Belongs to the glycosyltransferase 2 family.</text>
</comment>
<sequence length="276" mass="31857">MNRRYSVLMSVYYKECPAYLQAAIESMLNQTEAPDEIVLVCDGPLTDEQNLVIGEYLDCLKVLRLECNKGLGTALAEGIKFCRNEWIARMDSDDISADNRCSLQMDYFEKHPEIDVLSGTIAEFEGEACTEEEVLGKVTSYKFLPESNGELKEYIYCRNPINHPCVMFRKSSVLEAGGYQACQFFEDYDLWMRMFKRGAVFANVPNVLLYMRINHMYERRGGLKYAKAIIMFYKKMYTNKLITMSQFLTAVGIRVIISLIPAKARQYLYETGLRKH</sequence>